<dbReference type="CDD" id="cd00093">
    <property type="entry name" value="HTH_XRE"/>
    <property type="match status" value="1"/>
</dbReference>
<protein>
    <submittedName>
        <fullName evidence="2">Transcriptional regulator</fullName>
    </submittedName>
</protein>
<evidence type="ECO:0000259" key="1">
    <source>
        <dbReference type="PROSITE" id="PS50943"/>
    </source>
</evidence>
<dbReference type="RefSeq" id="WP_307413376.1">
    <property type="nucleotide sequence ID" value="NZ_JAUSTW010000012.1"/>
</dbReference>
<gene>
    <name evidence="2" type="ORF">J2S10_004974</name>
</gene>
<dbReference type="EMBL" id="JAUSTW010000012">
    <property type="protein sequence ID" value="MDQ0201764.1"/>
    <property type="molecule type" value="Genomic_DNA"/>
</dbReference>
<organism evidence="2 3">
    <name type="scientific">Neobacillus ginsengisoli</name>
    <dbReference type="NCBI Taxonomy" id="904295"/>
    <lineage>
        <taxon>Bacteria</taxon>
        <taxon>Bacillati</taxon>
        <taxon>Bacillota</taxon>
        <taxon>Bacilli</taxon>
        <taxon>Bacillales</taxon>
        <taxon>Bacillaceae</taxon>
        <taxon>Neobacillus</taxon>
    </lineage>
</organism>
<evidence type="ECO:0000313" key="2">
    <source>
        <dbReference type="EMBL" id="MDQ0201764.1"/>
    </source>
</evidence>
<accession>A0ABT9Y3N4</accession>
<dbReference type="Gene3D" id="1.10.260.40">
    <property type="entry name" value="lambda repressor-like DNA-binding domains"/>
    <property type="match status" value="1"/>
</dbReference>
<dbReference type="InterPro" id="IPR010982">
    <property type="entry name" value="Lambda_DNA-bd_dom_sf"/>
</dbReference>
<comment type="caution">
    <text evidence="2">The sequence shown here is derived from an EMBL/GenBank/DDBJ whole genome shotgun (WGS) entry which is preliminary data.</text>
</comment>
<dbReference type="SMART" id="SM00530">
    <property type="entry name" value="HTH_XRE"/>
    <property type="match status" value="1"/>
</dbReference>
<reference evidence="2 3" key="1">
    <citation type="submission" date="2023-07" db="EMBL/GenBank/DDBJ databases">
        <title>Genomic Encyclopedia of Type Strains, Phase IV (KMG-IV): sequencing the most valuable type-strain genomes for metagenomic binning, comparative biology and taxonomic classification.</title>
        <authorList>
            <person name="Goeker M."/>
        </authorList>
    </citation>
    <scope>NUCLEOTIDE SEQUENCE [LARGE SCALE GENOMIC DNA]</scope>
    <source>
        <strain evidence="2 3">DSM 27594</strain>
    </source>
</reference>
<feature type="domain" description="HTH cro/C1-type" evidence="1">
    <location>
        <begin position="17"/>
        <end position="45"/>
    </location>
</feature>
<dbReference type="Proteomes" id="UP001224122">
    <property type="component" value="Unassembled WGS sequence"/>
</dbReference>
<proteinExistence type="predicted"/>
<name>A0ABT9Y3N4_9BACI</name>
<dbReference type="PROSITE" id="PS50943">
    <property type="entry name" value="HTH_CROC1"/>
    <property type="match status" value="1"/>
</dbReference>
<sequence length="81" mass="9504">MFLYNWFNLGKRHRSKLAKFLEENEINQQDLANESGVSKSTVSRICQGDEFAPNMRNATKIINALRKLTQKNINHDDFWSM</sequence>
<dbReference type="SUPFAM" id="SSF47413">
    <property type="entry name" value="lambda repressor-like DNA-binding domains"/>
    <property type="match status" value="1"/>
</dbReference>
<dbReference type="Pfam" id="PF01381">
    <property type="entry name" value="HTH_3"/>
    <property type="match status" value="1"/>
</dbReference>
<dbReference type="InterPro" id="IPR001387">
    <property type="entry name" value="Cro/C1-type_HTH"/>
</dbReference>
<keyword evidence="3" id="KW-1185">Reference proteome</keyword>
<evidence type="ECO:0000313" key="3">
    <source>
        <dbReference type="Proteomes" id="UP001224122"/>
    </source>
</evidence>